<proteinExistence type="inferred from homology"/>
<evidence type="ECO:0000256" key="7">
    <source>
        <dbReference type="ARBA" id="ARBA00022982"/>
    </source>
</evidence>
<evidence type="ECO:0000256" key="9">
    <source>
        <dbReference type="ARBA" id="ARBA00023136"/>
    </source>
</evidence>
<evidence type="ECO:0000256" key="6">
    <source>
        <dbReference type="ARBA" id="ARBA00022792"/>
    </source>
</evidence>
<keyword evidence="8" id="KW-0496">Mitochondrion</keyword>
<evidence type="ECO:0000256" key="5">
    <source>
        <dbReference type="ARBA" id="ARBA00022660"/>
    </source>
</evidence>
<evidence type="ECO:0000313" key="11">
    <source>
        <dbReference type="Proteomes" id="UP000616769"/>
    </source>
</evidence>
<name>A0A131ZYF4_SARSC</name>
<dbReference type="InterPro" id="IPR019377">
    <property type="entry name" value="NADH_UbQ_OxRdtase_su10"/>
</dbReference>
<dbReference type="GO" id="GO:0045271">
    <property type="term" value="C:respiratory chain complex I"/>
    <property type="evidence" value="ECO:0007669"/>
    <property type="project" value="UniProtKB-ARBA"/>
</dbReference>
<gene>
    <name evidence="10" type="ORF">QR98_0021310</name>
</gene>
<comment type="subcellular location">
    <subcellularLocation>
        <location evidence="1">Mitochondrion inner membrane</location>
        <topology evidence="1">Peripheral membrane protein</topology>
        <orientation evidence="1">Matrix side</orientation>
    </subcellularLocation>
</comment>
<dbReference type="OMA" id="CKPILEQ"/>
<sequence>MSESDDDQLQPWGFPPLSQQVQSPMTKAMRVLAFFFDAPVTWFKVNVVDKYRPAPYPYYHKKFRKVPTIDECYIDDYACIYEADNAFKRQRQVDFEILKILNYRFNRCLQWNRNINEWDNAGTMCLKEREVLHQAEINAAIKYGELGPTSNVIDAYMKQKHRLIWERRQKEKDQSSIAA</sequence>
<dbReference type="Proteomes" id="UP000616769">
    <property type="component" value="Unassembled WGS sequence"/>
</dbReference>
<keyword evidence="4" id="KW-0813">Transport</keyword>
<comment type="caution">
    <text evidence="10">The sequence shown here is derived from an EMBL/GenBank/DDBJ whole genome shotgun (WGS) entry which is preliminary data.</text>
</comment>
<evidence type="ECO:0000256" key="2">
    <source>
        <dbReference type="ARBA" id="ARBA00008317"/>
    </source>
</evidence>
<dbReference type="Pfam" id="PF10249">
    <property type="entry name" value="NDUFB10"/>
    <property type="match status" value="1"/>
</dbReference>
<dbReference type="GO" id="GO:0005743">
    <property type="term" value="C:mitochondrial inner membrane"/>
    <property type="evidence" value="ECO:0007669"/>
    <property type="project" value="UniProtKB-SubCell"/>
</dbReference>
<keyword evidence="6" id="KW-0999">Mitochondrion inner membrane</keyword>
<dbReference type="PANTHER" id="PTHR13094:SF1">
    <property type="entry name" value="NADH DEHYDROGENASE [UBIQUINONE] 1 BETA SUBCOMPLEX SUBUNIT 10"/>
    <property type="match status" value="1"/>
</dbReference>
<evidence type="ECO:0000313" key="10">
    <source>
        <dbReference type="EMBL" id="KPM03697.1"/>
    </source>
</evidence>
<keyword evidence="7" id="KW-0249">Electron transport</keyword>
<keyword evidence="9" id="KW-0472">Membrane</keyword>
<comment type="similarity">
    <text evidence="2">Belongs to the complex I NDUFB10 subunit family.</text>
</comment>
<dbReference type="OrthoDB" id="6017729at2759"/>
<dbReference type="EMBL" id="JXLN01005820">
    <property type="protein sequence ID" value="KPM03697.1"/>
    <property type="molecule type" value="Genomic_DNA"/>
</dbReference>
<evidence type="ECO:0000256" key="1">
    <source>
        <dbReference type="ARBA" id="ARBA00004443"/>
    </source>
</evidence>
<dbReference type="PANTHER" id="PTHR13094">
    <property type="entry name" value="NADH-UBIQUINONE OXIDOREDUCTASE PDSW SUBUNIT"/>
    <property type="match status" value="1"/>
</dbReference>
<dbReference type="AlphaFoldDB" id="A0A131ZYF4"/>
<organism evidence="10 11">
    <name type="scientific">Sarcoptes scabiei</name>
    <name type="common">Itch mite</name>
    <name type="synonym">Acarus scabiei</name>
    <dbReference type="NCBI Taxonomy" id="52283"/>
    <lineage>
        <taxon>Eukaryota</taxon>
        <taxon>Metazoa</taxon>
        <taxon>Ecdysozoa</taxon>
        <taxon>Arthropoda</taxon>
        <taxon>Chelicerata</taxon>
        <taxon>Arachnida</taxon>
        <taxon>Acari</taxon>
        <taxon>Acariformes</taxon>
        <taxon>Sarcoptiformes</taxon>
        <taxon>Astigmata</taxon>
        <taxon>Psoroptidia</taxon>
        <taxon>Sarcoptoidea</taxon>
        <taxon>Sarcoptidae</taxon>
        <taxon>Sarcoptinae</taxon>
        <taxon>Sarcoptes</taxon>
    </lineage>
</organism>
<reference evidence="10 11" key="1">
    <citation type="journal article" date="2015" name="Parasit. Vectors">
        <title>Draft genome of the scabies mite.</title>
        <authorList>
            <person name="Rider S.D.Jr."/>
            <person name="Morgan M.S."/>
            <person name="Arlian L.G."/>
        </authorList>
    </citation>
    <scope>NUCLEOTIDE SEQUENCE [LARGE SCALE GENOMIC DNA]</scope>
    <source>
        <strain evidence="10">Arlian Lab</strain>
    </source>
</reference>
<evidence type="ECO:0000256" key="3">
    <source>
        <dbReference type="ARBA" id="ARBA00014109"/>
    </source>
</evidence>
<protein>
    <recommendedName>
        <fullName evidence="3">NADH dehydrogenase [ubiquinone] 1 beta subcomplex subunit 10</fullName>
    </recommendedName>
</protein>
<keyword evidence="5" id="KW-0679">Respiratory chain</keyword>
<dbReference type="InterPro" id="IPR039993">
    <property type="entry name" value="NDUFB10"/>
</dbReference>
<evidence type="ECO:0000256" key="4">
    <source>
        <dbReference type="ARBA" id="ARBA00022448"/>
    </source>
</evidence>
<evidence type="ECO:0000256" key="8">
    <source>
        <dbReference type="ARBA" id="ARBA00023128"/>
    </source>
</evidence>
<dbReference type="VEuPathDB" id="VectorBase:SSCA008304"/>
<accession>A0A131ZYF4</accession>